<reference evidence="5" key="1">
    <citation type="submission" date="2021-03" db="EMBL/GenBank/DDBJ databases">
        <authorList>
            <person name="Li Z."/>
            <person name="Yang C."/>
        </authorList>
    </citation>
    <scope>NUCLEOTIDE SEQUENCE</scope>
    <source>
        <strain evidence="5">Dzin_1.0</strain>
        <tissue evidence="5">Leaf</tissue>
    </source>
</reference>
<keyword evidence="6" id="KW-1185">Reference proteome</keyword>
<proteinExistence type="inferred from homology"/>
<feature type="compositionally biased region" description="Basic and acidic residues" evidence="4">
    <location>
        <begin position="187"/>
        <end position="207"/>
    </location>
</feature>
<dbReference type="GO" id="GO:0006412">
    <property type="term" value="P:translation"/>
    <property type="evidence" value="ECO:0007669"/>
    <property type="project" value="InterPro"/>
</dbReference>
<name>A0A9D5D0E1_9LILI</name>
<reference evidence="5" key="2">
    <citation type="journal article" date="2022" name="Hortic Res">
        <title>The genome of Dioscorea zingiberensis sheds light on the biosynthesis, origin and evolution of the medicinally important diosgenin saponins.</title>
        <authorList>
            <person name="Li Y."/>
            <person name="Tan C."/>
            <person name="Li Z."/>
            <person name="Guo J."/>
            <person name="Li S."/>
            <person name="Chen X."/>
            <person name="Wang C."/>
            <person name="Dai X."/>
            <person name="Yang H."/>
            <person name="Song W."/>
            <person name="Hou L."/>
            <person name="Xu J."/>
            <person name="Tong Z."/>
            <person name="Xu A."/>
            <person name="Yuan X."/>
            <person name="Wang W."/>
            <person name="Yang Q."/>
            <person name="Chen L."/>
            <person name="Sun Z."/>
            <person name="Wang K."/>
            <person name="Pan B."/>
            <person name="Chen J."/>
            <person name="Bao Y."/>
            <person name="Liu F."/>
            <person name="Qi X."/>
            <person name="Gang D.R."/>
            <person name="Wen J."/>
            <person name="Li J."/>
        </authorList>
    </citation>
    <scope>NUCLEOTIDE SEQUENCE</scope>
    <source>
        <strain evidence="5">Dzin_1.0</strain>
    </source>
</reference>
<evidence type="ECO:0000256" key="1">
    <source>
        <dbReference type="ARBA" id="ARBA00007116"/>
    </source>
</evidence>
<keyword evidence="3" id="KW-0687">Ribonucleoprotein</keyword>
<accession>A0A9D5D0E1</accession>
<dbReference type="CDD" id="cd00432">
    <property type="entry name" value="Ribosomal_L18_L5e"/>
    <property type="match status" value="1"/>
</dbReference>
<dbReference type="PANTHER" id="PTHR12899:SF7">
    <property type="entry name" value="EXPRESSED PROTEIN"/>
    <property type="match status" value="1"/>
</dbReference>
<dbReference type="SUPFAM" id="SSF53137">
    <property type="entry name" value="Translational machinery components"/>
    <property type="match status" value="1"/>
</dbReference>
<comment type="caution">
    <text evidence="5">The sequence shown here is derived from an EMBL/GenBank/DDBJ whole genome shotgun (WGS) entry which is preliminary data.</text>
</comment>
<dbReference type="InterPro" id="IPR005484">
    <property type="entry name" value="Ribosomal_uL18_bac/plant/anim"/>
</dbReference>
<dbReference type="AlphaFoldDB" id="A0A9D5D0E1"/>
<gene>
    <name evidence="5" type="ORF">J5N97_009953</name>
</gene>
<dbReference type="Gene3D" id="3.30.420.100">
    <property type="match status" value="1"/>
</dbReference>
<dbReference type="PANTHER" id="PTHR12899">
    <property type="entry name" value="39S RIBOSOMAL PROTEIN L18, MITOCHONDRIAL"/>
    <property type="match status" value="1"/>
</dbReference>
<organism evidence="5 6">
    <name type="scientific">Dioscorea zingiberensis</name>
    <dbReference type="NCBI Taxonomy" id="325984"/>
    <lineage>
        <taxon>Eukaryota</taxon>
        <taxon>Viridiplantae</taxon>
        <taxon>Streptophyta</taxon>
        <taxon>Embryophyta</taxon>
        <taxon>Tracheophyta</taxon>
        <taxon>Spermatophyta</taxon>
        <taxon>Magnoliopsida</taxon>
        <taxon>Liliopsida</taxon>
        <taxon>Dioscoreales</taxon>
        <taxon>Dioscoreaceae</taxon>
        <taxon>Dioscorea</taxon>
    </lineage>
</organism>
<evidence type="ECO:0008006" key="7">
    <source>
        <dbReference type="Google" id="ProtNLM"/>
    </source>
</evidence>
<dbReference type="Proteomes" id="UP001085076">
    <property type="component" value="Miscellaneous, Linkage group lg02"/>
</dbReference>
<dbReference type="GO" id="GO:0005840">
    <property type="term" value="C:ribosome"/>
    <property type="evidence" value="ECO:0007669"/>
    <property type="project" value="UniProtKB-KW"/>
</dbReference>
<sequence>MVCFLLKRRFLAPFWMNFSIVSRVCSFCSEAIRSPIDRENDLGNARNHFSRIRLPPMIPSIGNQQEKFDIELMDPDLWRVSFGLAQSLEGIEGKREDHDDASDDCSALMENCPDFDEIDDLRLNRKLFYKLDRSSKEFEEYSFEFHRKSTSRKHQEKSKKTDARKDGKKSEKQNLKSSASSVNKLVNADKNKASSQDRKKGSSKESSDSGVRMQRGKSLFQGVERNAIESSQVGVMAQYLGGKKVRSPTFNQLTDPYHLPFCLDIFITKGSVRACVVHRATSKVVVVAHSISKDMKFDFASRKGFKACFAVGKVMAQRAIEEDIYNVVYTPRKGDKIEGKLQIVLQSIIDNGIDVKLKLKQKKALKYDKSVG</sequence>
<protein>
    <recommendedName>
        <fullName evidence="7">L18 ribosomal protein Heart Stopper</fullName>
    </recommendedName>
</protein>
<dbReference type="InterPro" id="IPR057268">
    <property type="entry name" value="Ribosomal_L18"/>
</dbReference>
<dbReference type="OrthoDB" id="1932324at2759"/>
<feature type="compositionally biased region" description="Basic and acidic residues" evidence="4">
    <location>
        <begin position="158"/>
        <end position="174"/>
    </location>
</feature>
<feature type="compositionally biased region" description="Polar residues" evidence="4">
    <location>
        <begin position="175"/>
        <end position="184"/>
    </location>
</feature>
<evidence type="ECO:0000256" key="4">
    <source>
        <dbReference type="SAM" id="MobiDB-lite"/>
    </source>
</evidence>
<evidence type="ECO:0000256" key="2">
    <source>
        <dbReference type="ARBA" id="ARBA00022980"/>
    </source>
</evidence>
<dbReference type="Pfam" id="PF00861">
    <property type="entry name" value="Ribosomal_L18p"/>
    <property type="match status" value="1"/>
</dbReference>
<dbReference type="GO" id="GO:1990904">
    <property type="term" value="C:ribonucleoprotein complex"/>
    <property type="evidence" value="ECO:0007669"/>
    <property type="project" value="UniProtKB-KW"/>
</dbReference>
<dbReference type="GO" id="GO:0003735">
    <property type="term" value="F:structural constituent of ribosome"/>
    <property type="evidence" value="ECO:0007669"/>
    <property type="project" value="InterPro"/>
</dbReference>
<feature type="region of interest" description="Disordered" evidence="4">
    <location>
        <begin position="144"/>
        <end position="216"/>
    </location>
</feature>
<feature type="compositionally biased region" description="Basic residues" evidence="4">
    <location>
        <begin position="148"/>
        <end position="157"/>
    </location>
</feature>
<comment type="similarity">
    <text evidence="1">Belongs to the universal ribosomal protein uL18 family.</text>
</comment>
<evidence type="ECO:0000256" key="3">
    <source>
        <dbReference type="ARBA" id="ARBA00023274"/>
    </source>
</evidence>
<keyword evidence="2" id="KW-0689">Ribosomal protein</keyword>
<dbReference type="GO" id="GO:0008097">
    <property type="term" value="F:5S rRNA binding"/>
    <property type="evidence" value="ECO:0007669"/>
    <property type="project" value="TreeGrafter"/>
</dbReference>
<evidence type="ECO:0000313" key="5">
    <source>
        <dbReference type="EMBL" id="KAJ0981698.1"/>
    </source>
</evidence>
<evidence type="ECO:0000313" key="6">
    <source>
        <dbReference type="Proteomes" id="UP001085076"/>
    </source>
</evidence>
<dbReference type="EMBL" id="JAGGNH010000002">
    <property type="protein sequence ID" value="KAJ0981698.1"/>
    <property type="molecule type" value="Genomic_DNA"/>
</dbReference>